<dbReference type="FunFam" id="1.10.1200.10:FF:000005">
    <property type="entry name" value="Nonribosomal peptide synthetase 1"/>
    <property type="match status" value="2"/>
</dbReference>
<protein>
    <submittedName>
        <fullName evidence="6">Non-ribosomal peptide synthase/polyketide synthase</fullName>
    </submittedName>
</protein>
<keyword evidence="7" id="KW-1185">Reference proteome</keyword>
<evidence type="ECO:0000256" key="2">
    <source>
        <dbReference type="ARBA" id="ARBA00006432"/>
    </source>
</evidence>
<dbReference type="Pfam" id="PF00668">
    <property type="entry name" value="Condensation"/>
    <property type="match status" value="4"/>
</dbReference>
<dbReference type="NCBIfam" id="NF004282">
    <property type="entry name" value="PRK05691.1"/>
    <property type="match status" value="6"/>
</dbReference>
<dbReference type="FunFam" id="3.40.50.12780:FF:000012">
    <property type="entry name" value="Non-ribosomal peptide synthetase"/>
    <property type="match status" value="3"/>
</dbReference>
<dbReference type="NCBIfam" id="TIGR01720">
    <property type="entry name" value="NRPS-para261"/>
    <property type="match status" value="1"/>
</dbReference>
<keyword evidence="3" id="KW-0596">Phosphopantetheine</keyword>
<evidence type="ECO:0000313" key="7">
    <source>
        <dbReference type="Proteomes" id="UP000636518"/>
    </source>
</evidence>
<keyword evidence="4" id="KW-0597">Phosphoprotein</keyword>
<dbReference type="EMBL" id="JABWRB020000001">
    <property type="protein sequence ID" value="MBV4496487.1"/>
    <property type="molecule type" value="Genomic_DNA"/>
</dbReference>
<dbReference type="FunFam" id="3.30.559.10:FF:000012">
    <property type="entry name" value="Non-ribosomal peptide synthetase"/>
    <property type="match status" value="2"/>
</dbReference>
<gene>
    <name evidence="6" type="ORF">HU715_014075</name>
</gene>
<dbReference type="Proteomes" id="UP000636518">
    <property type="component" value="Unassembled WGS sequence"/>
</dbReference>
<dbReference type="InterPro" id="IPR020806">
    <property type="entry name" value="PKS_PP-bd"/>
</dbReference>
<dbReference type="InterPro" id="IPR020845">
    <property type="entry name" value="AMP-binding_CS"/>
</dbReference>
<dbReference type="RefSeq" id="WP_217884315.1">
    <property type="nucleotide sequence ID" value="NZ_JABWRB020000001.1"/>
</dbReference>
<dbReference type="NCBIfam" id="TIGR01733">
    <property type="entry name" value="AA-adenyl-dom"/>
    <property type="match status" value="3"/>
</dbReference>
<evidence type="ECO:0000313" key="6">
    <source>
        <dbReference type="EMBL" id="MBV4496487.1"/>
    </source>
</evidence>
<dbReference type="Pfam" id="PF00501">
    <property type="entry name" value="AMP-binding"/>
    <property type="match status" value="3"/>
</dbReference>
<dbReference type="PANTHER" id="PTHR45398:SF1">
    <property type="entry name" value="ENZYME, PUTATIVE (JCVI)-RELATED"/>
    <property type="match status" value="1"/>
</dbReference>
<dbReference type="InterPro" id="IPR009081">
    <property type="entry name" value="PP-bd_ACP"/>
</dbReference>
<dbReference type="CDD" id="cd19531">
    <property type="entry name" value="LCL_NRPS-like"/>
    <property type="match status" value="2"/>
</dbReference>
<dbReference type="FunFam" id="3.40.50.980:FF:000001">
    <property type="entry name" value="Non-ribosomal peptide synthetase"/>
    <property type="match status" value="3"/>
</dbReference>
<dbReference type="InterPro" id="IPR010060">
    <property type="entry name" value="NRPS_synth"/>
</dbReference>
<feature type="domain" description="Carrier" evidence="5">
    <location>
        <begin position="2079"/>
        <end position="2153"/>
    </location>
</feature>
<reference evidence="6 7" key="1">
    <citation type="journal article" date="2020" name="Microorganisms">
        <title>Reliable Identification of Environmental Pseudomonas Isolates Using the rpoD Gene.</title>
        <authorList>
            <consortium name="The Broad Institute Genome Sequencing Platform"/>
            <person name="Girard L."/>
            <person name="Lood C."/>
            <person name="Rokni-Zadeh H."/>
            <person name="van Noort V."/>
            <person name="Lavigne R."/>
            <person name="De Mot R."/>
        </authorList>
    </citation>
    <scope>NUCLEOTIDE SEQUENCE [LARGE SCALE GENOMIC DNA]</scope>
    <source>
        <strain evidence="6 7">SWRI12</strain>
    </source>
</reference>
<dbReference type="PANTHER" id="PTHR45398">
    <property type="match status" value="1"/>
</dbReference>
<dbReference type="InterPro" id="IPR025110">
    <property type="entry name" value="AMP-bd_C"/>
</dbReference>
<organism evidence="6 7">
    <name type="scientific">Pseudomonas zanjanensis</name>
    <dbReference type="NCBI Taxonomy" id="2745496"/>
    <lineage>
        <taxon>Bacteria</taxon>
        <taxon>Pseudomonadati</taxon>
        <taxon>Pseudomonadota</taxon>
        <taxon>Gammaproteobacteria</taxon>
        <taxon>Pseudomonadales</taxon>
        <taxon>Pseudomonadaceae</taxon>
        <taxon>Pseudomonas</taxon>
    </lineage>
</organism>
<proteinExistence type="inferred from homology"/>
<evidence type="ECO:0000256" key="1">
    <source>
        <dbReference type="ARBA" id="ARBA00001957"/>
    </source>
</evidence>
<comment type="caution">
    <text evidence="6">The sequence shown here is derived from an EMBL/GenBank/DDBJ whole genome shotgun (WGS) entry which is preliminary data.</text>
</comment>
<dbReference type="CDD" id="cd05930">
    <property type="entry name" value="A_NRPS"/>
    <property type="match status" value="1"/>
</dbReference>
<comment type="similarity">
    <text evidence="2">Belongs to the ATP-dependent AMP-binding enzyme family.</text>
</comment>
<evidence type="ECO:0000259" key="5">
    <source>
        <dbReference type="PROSITE" id="PS50075"/>
    </source>
</evidence>
<dbReference type="SMART" id="SM00823">
    <property type="entry name" value="PKS_PP"/>
    <property type="match status" value="3"/>
</dbReference>
<dbReference type="GO" id="GO:0003824">
    <property type="term" value="F:catalytic activity"/>
    <property type="evidence" value="ECO:0007669"/>
    <property type="project" value="InterPro"/>
</dbReference>
<dbReference type="PROSITE" id="PS50075">
    <property type="entry name" value="CARRIER"/>
    <property type="match status" value="3"/>
</dbReference>
<dbReference type="CDD" id="cd19543">
    <property type="entry name" value="DCL_NRPS"/>
    <property type="match status" value="1"/>
</dbReference>
<dbReference type="Pfam" id="PF13193">
    <property type="entry name" value="AMP-binding_C"/>
    <property type="match status" value="3"/>
</dbReference>
<evidence type="ECO:0000256" key="3">
    <source>
        <dbReference type="ARBA" id="ARBA00022450"/>
    </source>
</evidence>
<dbReference type="InterPro" id="IPR006162">
    <property type="entry name" value="Ppantetheine_attach_site"/>
</dbReference>
<dbReference type="FunFam" id="3.30.300.30:FF:000010">
    <property type="entry name" value="Enterobactin synthetase component F"/>
    <property type="match status" value="3"/>
</dbReference>
<sequence>MTQLDNLSLVQRFIRLPLAQRQAFLHKLHSKHMSLAALPIPAMRDEFATLDLSYAQERQWFLWQLDRHSAAYHVPTALRLRGALDLSALQCSFDALLARHDVLRTVFIDSTEGPQQVVQAHLSLAIEPQVVSGPADEAALKALIDDEIAGLFDLQQGPLLRIKLLQLAADDHVLVLTQHHIICDGASTQIMVNDLVQLYAAHRSGQAPSLAPLPIQYADYAIWQRKWMEAGELERQLAYWTERLGDGGEVLPLPTDRPRPAVQSHRGARLDLTVDAGLTQGLKQLAQREASTLFMVLLASFQALLHRYSGQSDIRVGVPVANRNRPETEGLIGFFVNTQVLNAQVRGDLPFDQLLAQVKQASLGAQAHQDLPFEQLVQALAPQRQASHSPLFQVMFNHQSGGAAQALQLPGLQVESLDWSSHTAQFDLTLDTHETHGELGASLSYATDLFDTSTVQRLAEHWLNLLHGIVANPGQRIGELPLLTATEHQQHIAQWNPAPRSFPGEACLHQRIAEQARLRPDAIALRFNTQTLTYGELNAQANRRAHQLIAHGVGPDVRVGLAAERGFDMLVGLLAILKAGGAYVPLDPTYPQDRLAYMMQDSGIRLLLTQAALVDQLPVPEGMQTLLLLDADVSTFADSDPQVAMDAANLAYVIYTSGSTGNPKGTLLPHHNVLRLFEATEPWFNFGAQDVWSLFHSYAFDFSVWEIFGALLHGGELLIVPYDVSRSPQQFHELLCDAGVTVLNQTPSAFKQLMHEACADDRANALRYVVFGGEALDVKSLRPWFERFGDAAPQLINMYGITETTVHVTYRPLSVADLEQDASSPIGEPIADLSWYLLDGDLNPVPKGCVGELYVGRAGLARGYLNRGDLTALRFIPDPFGESGARLYRTGDLAQYRSDGVIEYVGRIDHQVKIRGFRIELGEIEARLNALDSVREALVLAQEGPSGQQLVGYVIPTHIGEAPAGLRDEIKTQLKAELPDYMVPTHLLFLEQWPLTANGKLDRKALPTADASQVQQDYVAPRSELEQQIAAIWQDVLKVERVGLSDNFFELGGHSLLATQMVSRIRQALGLNLQLRQLFENASLEACVAALMDGDVARPASIPRLSRDQAPLPLSYAQQRQWFLWQMEPDSAAYHIPAALRIQGDLDLEALQQSFAALVRRHESLRTTFVQVDEQAFQVIHPQMNPVVIPQMLEGGNEQIQAFVRQQIAQPFDLQNGPLLRVGLLRVAADEHVLVLTQHHIVSDGWSMQLLVQELMQGYAACRQGESLALAELPIQYADYAVWQRQWMDAGERERQLAYWTDVLGGEQPLLALPTDRPRPTRQSFAGARLAIDLPQALGQQLRQLAQREGSTLFMVLLASFQALLHRYSGQPDIRVGVPIANRNRVETEGLIGFFVNTQVLKAEVDPQQRFSQLLAQVKQAAIGAEAHQDLPFEQLVEALRPERNLSHSPLFQVLYNHQSVARQALPALPGLVIKAQEWESQTAQFDLTLDTLEAEGELGAALTYATDLFDASTVQRLAEHWLNLLHGIVANPGQRIGELPLLTATEHQQHIAQWNPAPRSFSGEACLHQRIAEQARLRPDAIALRCNAQALTYGELNAQANRRAHQLIAHGVGPDVLVGLAAERGFDMLVGLLAILKAGGAYVPLDPTYPQDRLAYMMQDSGIQLLLTQAALVDQLPVPEAVQTLLLGADVSAFADSDPQVAMDAANLAYVIYTSGSTGNPKGTLLPHHNVLRLFEATEPWFNFGAQDVWSLFHSYAFDFSVWEIFGALLHGGELLIVPYDISRSPQQFHELLCDAGVTVLNQTPSAFKQLMHEACTDSRSNALRYVVFGGEALDIQSLRPWFERFGDAAPQLINMYGITETTVHVTYRPLSIADLEQDASSPIGEPIADLSWYLLDGDLNPVPKGCIGELYVGRAGLARGYLNRGDLTALRFIPDPFGESGARLYRTGDLAQYRSDGVIEYIGRIDHQVKIRGFRIELGEIEARLNDLASVREALVLAQEGPSGQQLVAYVIPAHIVEDEAGLRDQIKTQLKAELPDYMVPTHLLFLEQWPLTANGKLDRKALPTADASQVQQDYVAPRSELEQQIAAIWQDVLKVERVGLSDNFFELGGDSIVSIQVVSRARQAGIRFTPKDLFQHQTVQALASVAQVGGEASAIDQAPAEGSTPLLPIQQAFFAEAIPQRHHYNQSVLLQPASALQASVVEQALQALVLHHDALRLSFNETAEGWRAEHREVAAQQQAWGNDGLLWQRDVADASALETLANQAQRSLDLHAGPLLRGVLATLADGSQRLLLVVHHLAVDGVSWRILFDDLQTAYQQLLAGQRLQLPAKTSSVKVFAEQLQAHARSAELQQQLAYWQGQLHDAPTDLPCLDPEAIGQNHEAVTVHTRLDAHLTRQLLQEAPAAYRTQVNDLLLTALARVICRWTGHDSLLLQLEGHGREELFANVDLTRTVGWFTSLFPVRLSPAVELADSIKSIKQGLRTIPDKGVGFGALRYLGDDASRAALEALPVPRITFNYLGQFDGSFDQDQGALFSPASESAGDEQSPLTTLGNWLTLNGQVFEGALRLGWTFSQRQFEPATIQQLADDYASELALLIAHCCDPTNQGMTPTDFPLAGLTQAQLDGLALSARGVEDLYPLAPMQQGMLFHSLYEAGSGQYINQMRLDIEGLDPRRFEAAWQAAVDAHDILRSSFIWQGSERPVQVVHKQVRVPFTSLDWSARAEVSQALDALADAEREQGFDLACAPLLRLVLVRTAERRYHLIYTHHHILMDGWSNSQLLGEVLQRYDGQALPRPAGRYRDYIAWLQGRDAQASETFWLAQLQPLEAPTRLAETRFAPLQSALESSHASHYHHLTPEQTQRLGEFARQQKVTLNTVVQATWLLLLQHYTGHATVAFGATVSGRPSELKGVEQQIGLFINTLPVIASPRPEQALSELLLQVQGQNVALREHEHTPLFEIQRWAGQGGDGLFDTLLVFENYPVSQALQEQAPSGLSFGSVASQEQTNFPLTLAVNLTDILSLHFTYAHAAFPTHTVERLAKQVAHVLAQMVSLPAGGCVGDIQLLDATTRDRLLGDWNATSVVEPPRRLVHQWIEAQAQSSPDAVALVSEQETLTYAELNARANRLAHGLIERGIGPDVLVGLALSRSVQMVVGLLAVLKAGGAYVPLDPAYPRDRLAYMVEDSGIALLLTETEVLPLFGDAAVAALLLDQPGQWLAGYSERDPGVVIDGENLAYVIYTSGSTGKPKGVTLRHAALSNHMAWMQGCLKLTAADRVLQKTAISFDASVWEFWLPLMSGAQLVLANPHLNLDLTTLWADVARWRISVLQMAPSLLQALLPVATREQLASLRLLLCGGEALSAHLSRQVMALFEGELRNLYGPTEATIDTSSHAVVRDSEDDAERIIAIGRPIDNVRTYVLDAALQPCAVGAVGELHIAGDSLARGYHQRPALSAERFIPDPFAPVAGGRLYRTGDLARYGADGVIEYLGRIDHQVKIRGLRIELGEIEARLQADAEVRDAVVLARDDVSGPNLVAYLVGQDGSLDSASLGDRLKARLAAQVPDFMVPTHWVFLDRLPLTPNGKLDRKALPAPGTRALQPAYLAPRSDLECRVAAIWQDVLKVEQVGLGDDFFELGGHSLLVVSVVSRLQLELGLTLTPQLIFQFPVLGAFVAQLEPAGEPMSTSKLSKLEALLDEFEEV</sequence>
<dbReference type="InterPro" id="IPR010071">
    <property type="entry name" value="AA_adenyl_dom"/>
</dbReference>
<dbReference type="GO" id="GO:0031177">
    <property type="term" value="F:phosphopantetheine binding"/>
    <property type="evidence" value="ECO:0007669"/>
    <property type="project" value="InterPro"/>
</dbReference>
<evidence type="ECO:0000256" key="4">
    <source>
        <dbReference type="ARBA" id="ARBA00022553"/>
    </source>
</evidence>
<dbReference type="PROSITE" id="PS00012">
    <property type="entry name" value="PHOSPHOPANTETHEINE"/>
    <property type="match status" value="2"/>
</dbReference>
<dbReference type="NCBIfam" id="NF003417">
    <property type="entry name" value="PRK04813.1"/>
    <property type="match status" value="3"/>
</dbReference>
<dbReference type="CDD" id="cd19534">
    <property type="entry name" value="E_NRPS"/>
    <property type="match status" value="1"/>
</dbReference>
<accession>A0A9E2SVK9</accession>
<dbReference type="GO" id="GO:0043041">
    <property type="term" value="P:amino acid activation for nonribosomal peptide biosynthetic process"/>
    <property type="evidence" value="ECO:0007669"/>
    <property type="project" value="UniProtKB-ARBA"/>
</dbReference>
<dbReference type="CDD" id="cd17643">
    <property type="entry name" value="A_NRPS_Cytc1-like"/>
    <property type="match status" value="2"/>
</dbReference>
<feature type="domain" description="Carrier" evidence="5">
    <location>
        <begin position="1020"/>
        <end position="1095"/>
    </location>
</feature>
<dbReference type="InterPro" id="IPR000873">
    <property type="entry name" value="AMP-dep_synth/lig_dom"/>
</dbReference>
<dbReference type="InterPro" id="IPR001242">
    <property type="entry name" value="Condensation_dom"/>
</dbReference>
<comment type="cofactor">
    <cofactor evidence="1">
        <name>pantetheine 4'-phosphate</name>
        <dbReference type="ChEBI" id="CHEBI:47942"/>
    </cofactor>
</comment>
<feature type="domain" description="Carrier" evidence="5">
    <location>
        <begin position="3600"/>
        <end position="3675"/>
    </location>
</feature>
<dbReference type="FunFam" id="2.30.38.10:FF:000001">
    <property type="entry name" value="Non-ribosomal peptide synthetase PvdI"/>
    <property type="match status" value="3"/>
</dbReference>
<dbReference type="PROSITE" id="PS00455">
    <property type="entry name" value="AMP_BINDING"/>
    <property type="match status" value="3"/>
</dbReference>
<dbReference type="GO" id="GO:0044550">
    <property type="term" value="P:secondary metabolite biosynthetic process"/>
    <property type="evidence" value="ECO:0007669"/>
    <property type="project" value="UniProtKB-ARBA"/>
</dbReference>
<dbReference type="Pfam" id="PF00550">
    <property type="entry name" value="PP-binding"/>
    <property type="match status" value="3"/>
</dbReference>
<dbReference type="FunFam" id="3.40.50.980:FF:000002">
    <property type="entry name" value="Enterobactin synthetase component F"/>
    <property type="match status" value="2"/>
</dbReference>
<name>A0A9E2SVK9_9PSED</name>